<evidence type="ECO:0000256" key="5">
    <source>
        <dbReference type="ARBA" id="ARBA00012791"/>
    </source>
</evidence>
<dbReference type="InterPro" id="IPR005720">
    <property type="entry name" value="Dihydroorotate_DH_cat"/>
</dbReference>
<name>A0A2B7Z1N5_POLH7</name>
<evidence type="ECO:0000256" key="13">
    <source>
        <dbReference type="SAM" id="MobiDB-lite"/>
    </source>
</evidence>
<dbReference type="GO" id="GO:0044205">
    <property type="term" value="P:'de novo' UMP biosynthetic process"/>
    <property type="evidence" value="ECO:0007669"/>
    <property type="project" value="UniProtKB-UniPathway"/>
</dbReference>
<keyword evidence="9" id="KW-0560">Oxidoreductase</keyword>
<protein>
    <recommendedName>
        <fullName evidence="6">Dihydroorotate dehydrogenase (quinone), mitochondrial</fullName>
        <ecNumber evidence="5">1.3.5.2</ecNumber>
    </recommendedName>
    <alternativeName>
        <fullName evidence="11">Dihydroorotate oxidase</fullName>
    </alternativeName>
</protein>
<evidence type="ECO:0000256" key="4">
    <source>
        <dbReference type="ARBA" id="ARBA00005359"/>
    </source>
</evidence>
<dbReference type="Proteomes" id="UP000224634">
    <property type="component" value="Unassembled WGS sequence"/>
</dbReference>
<dbReference type="InterPro" id="IPR001295">
    <property type="entry name" value="Dihydroorotate_DH_CS"/>
</dbReference>
<dbReference type="InterPro" id="IPR013785">
    <property type="entry name" value="Aldolase_TIM"/>
</dbReference>
<dbReference type="AlphaFoldDB" id="A0A2B7Z1N5"/>
<keyword evidence="7" id="KW-0285">Flavoprotein</keyword>
<evidence type="ECO:0000256" key="1">
    <source>
        <dbReference type="ARBA" id="ARBA00001917"/>
    </source>
</evidence>
<gene>
    <name evidence="15" type="ORF">AJ80_01223</name>
</gene>
<dbReference type="EC" id="1.3.5.2" evidence="5"/>
<evidence type="ECO:0000256" key="6">
    <source>
        <dbReference type="ARBA" id="ARBA00017599"/>
    </source>
</evidence>
<dbReference type="FunFam" id="3.20.20.70:FF:000242">
    <property type="entry name" value="Dihydroorotate reductase PyrE"/>
    <property type="match status" value="1"/>
</dbReference>
<reference evidence="15 16" key="1">
    <citation type="submission" date="2017-10" db="EMBL/GenBank/DDBJ databases">
        <title>Comparative genomics in systemic dimorphic fungi from Ajellomycetaceae.</title>
        <authorList>
            <person name="Munoz J.F."/>
            <person name="Mcewen J.G."/>
            <person name="Clay O.K."/>
            <person name="Cuomo C.A."/>
        </authorList>
    </citation>
    <scope>NUCLEOTIDE SEQUENCE [LARGE SCALE GENOMIC DNA]</scope>
    <source>
        <strain evidence="15 16">UAMH7299</strain>
    </source>
</reference>
<evidence type="ECO:0000256" key="9">
    <source>
        <dbReference type="ARBA" id="ARBA00023002"/>
    </source>
</evidence>
<dbReference type="Pfam" id="PF01180">
    <property type="entry name" value="DHO_dh"/>
    <property type="match status" value="2"/>
</dbReference>
<comment type="catalytic activity">
    <reaction evidence="12">
        <text>(S)-dihydroorotate + a quinone = orotate + a quinol</text>
        <dbReference type="Rhea" id="RHEA:30187"/>
        <dbReference type="ChEBI" id="CHEBI:24646"/>
        <dbReference type="ChEBI" id="CHEBI:30839"/>
        <dbReference type="ChEBI" id="CHEBI:30864"/>
        <dbReference type="ChEBI" id="CHEBI:132124"/>
        <dbReference type="EC" id="1.3.5.2"/>
    </reaction>
</comment>
<comment type="caution">
    <text evidence="15">The sequence shown here is derived from an EMBL/GenBank/DDBJ whole genome shotgun (WGS) entry which is preliminary data.</text>
</comment>
<evidence type="ECO:0000256" key="2">
    <source>
        <dbReference type="ARBA" id="ARBA00004370"/>
    </source>
</evidence>
<accession>A0A2B7Z1N5</accession>
<comment type="pathway">
    <text evidence="3">Pyrimidine metabolism; UMP biosynthesis via de novo pathway; orotate from (S)-dihydroorotate (quinone route): step 1/1.</text>
</comment>
<dbReference type="UniPathway" id="UPA00070">
    <property type="reaction ID" value="UER00946"/>
</dbReference>
<proteinExistence type="inferred from homology"/>
<evidence type="ECO:0000256" key="12">
    <source>
        <dbReference type="ARBA" id="ARBA00048639"/>
    </source>
</evidence>
<organism evidence="15 16">
    <name type="scientific">Polytolypa hystricis (strain UAMH7299)</name>
    <dbReference type="NCBI Taxonomy" id="1447883"/>
    <lineage>
        <taxon>Eukaryota</taxon>
        <taxon>Fungi</taxon>
        <taxon>Dikarya</taxon>
        <taxon>Ascomycota</taxon>
        <taxon>Pezizomycotina</taxon>
        <taxon>Eurotiomycetes</taxon>
        <taxon>Eurotiomycetidae</taxon>
        <taxon>Onygenales</taxon>
        <taxon>Onygenales incertae sedis</taxon>
        <taxon>Polytolypa</taxon>
    </lineage>
</organism>
<feature type="domain" description="Dihydroorotate dehydrogenase catalytic" evidence="14">
    <location>
        <begin position="467"/>
        <end position="513"/>
    </location>
</feature>
<dbReference type="GO" id="GO:0005743">
    <property type="term" value="C:mitochondrial inner membrane"/>
    <property type="evidence" value="ECO:0007669"/>
    <property type="project" value="TreeGrafter"/>
</dbReference>
<dbReference type="Gene3D" id="3.20.20.70">
    <property type="entry name" value="Aldolase class I"/>
    <property type="match status" value="2"/>
</dbReference>
<evidence type="ECO:0000256" key="10">
    <source>
        <dbReference type="ARBA" id="ARBA00023136"/>
    </source>
</evidence>
<comment type="subcellular location">
    <subcellularLocation>
        <location evidence="2">Membrane</location>
    </subcellularLocation>
</comment>
<comment type="similarity">
    <text evidence="4">Belongs to the dihydroorotate dehydrogenase family. Type 2 subfamily.</text>
</comment>
<dbReference type="PANTHER" id="PTHR48109">
    <property type="entry name" value="DIHYDROOROTATE DEHYDROGENASE (QUINONE), MITOCHONDRIAL-RELATED"/>
    <property type="match status" value="1"/>
</dbReference>
<sequence>MALGSNGCVPRLLFRQRGSIPYAGTFRQPKARFVGRRYNSTGGASVESVAAASATKPPSRRLRKVLIGTSVVLVFGTGYLYATDTRASAHRWIIPPLVRWLYPDAEDAHHAGVDALKLSYRFGFHPRERGNPDGTGDLVTQVFGYTLTNPIGISGGLDKDADIPSPLFELGPAIVEVGGTTPLPQEGNPRPRVFRLPSQEALINRYGLNSKGADYMAAVLKQRVRDFAYSEGYGASETAERRVLDGEAGVPPGSLLEGKLLAVQVAKNKATPDNDIEAVKDDYVKCVDKLGKYADILVVNVSSPNTVGLRQFQQAEPLTIILKGVVDSAHRTDRKTKPKVMVKVSPDEDSDADISGICDAVWASGVDGVIVGNTTKKRLDPLPQGYALPAREQATLKETGGLSGPQLFDNTIFLVAKYRTHLDERLQPKAAETTPDEAGTPIEPADAGVTPALPSGEAKPAPTPKVIFASGGISTGKQAQQALDAGASVAMLYTGMIWGGAGTVTRIKEEMRDIRSGKQ</sequence>
<evidence type="ECO:0000256" key="11">
    <source>
        <dbReference type="ARBA" id="ARBA00031623"/>
    </source>
</evidence>
<evidence type="ECO:0000313" key="15">
    <source>
        <dbReference type="EMBL" id="PGH27038.1"/>
    </source>
</evidence>
<evidence type="ECO:0000256" key="8">
    <source>
        <dbReference type="ARBA" id="ARBA00022643"/>
    </source>
</evidence>
<dbReference type="EMBL" id="PDNA01000010">
    <property type="protein sequence ID" value="PGH27038.1"/>
    <property type="molecule type" value="Genomic_DNA"/>
</dbReference>
<dbReference type="OrthoDB" id="14784at2759"/>
<dbReference type="InterPro" id="IPR005719">
    <property type="entry name" value="Dihydroorotate_DH_2"/>
</dbReference>
<dbReference type="InterPro" id="IPR050074">
    <property type="entry name" value="DHO_dehydrogenase"/>
</dbReference>
<keyword evidence="8" id="KW-0288">FMN</keyword>
<evidence type="ECO:0000259" key="14">
    <source>
        <dbReference type="Pfam" id="PF01180"/>
    </source>
</evidence>
<dbReference type="GO" id="GO:0006207">
    <property type="term" value="P:'de novo' pyrimidine nucleobase biosynthetic process"/>
    <property type="evidence" value="ECO:0007669"/>
    <property type="project" value="InterPro"/>
</dbReference>
<dbReference type="GO" id="GO:0106430">
    <property type="term" value="F:dihydroorotate dehydrogenase (quinone) activity"/>
    <property type="evidence" value="ECO:0007669"/>
    <property type="project" value="UniProtKB-EC"/>
</dbReference>
<evidence type="ECO:0000256" key="3">
    <source>
        <dbReference type="ARBA" id="ARBA00005161"/>
    </source>
</evidence>
<keyword evidence="10" id="KW-0472">Membrane</keyword>
<dbReference type="PANTHER" id="PTHR48109:SF4">
    <property type="entry name" value="DIHYDROOROTATE DEHYDROGENASE (QUINONE), MITOCHONDRIAL"/>
    <property type="match status" value="1"/>
</dbReference>
<evidence type="ECO:0000313" key="16">
    <source>
        <dbReference type="Proteomes" id="UP000224634"/>
    </source>
</evidence>
<dbReference type="PROSITE" id="PS00911">
    <property type="entry name" value="DHODEHASE_1"/>
    <property type="match status" value="1"/>
</dbReference>
<comment type="cofactor">
    <cofactor evidence="1">
        <name>FMN</name>
        <dbReference type="ChEBI" id="CHEBI:58210"/>
    </cofactor>
</comment>
<keyword evidence="16" id="KW-1185">Reference proteome</keyword>
<feature type="region of interest" description="Disordered" evidence="13">
    <location>
        <begin position="426"/>
        <end position="463"/>
    </location>
</feature>
<feature type="domain" description="Dihydroorotate dehydrogenase catalytic" evidence="14">
    <location>
        <begin position="138"/>
        <end position="426"/>
    </location>
</feature>
<evidence type="ECO:0000256" key="7">
    <source>
        <dbReference type="ARBA" id="ARBA00022630"/>
    </source>
</evidence>
<dbReference type="STRING" id="1447883.A0A2B7Z1N5"/>
<dbReference type="SUPFAM" id="SSF51395">
    <property type="entry name" value="FMN-linked oxidoreductases"/>
    <property type="match status" value="1"/>
</dbReference>
<dbReference type="CDD" id="cd04738">
    <property type="entry name" value="DHOD_2_like"/>
    <property type="match status" value="1"/>
</dbReference>